<gene>
    <name evidence="2" type="ORF">GCM10008983_01450</name>
</gene>
<reference evidence="2 3" key="1">
    <citation type="journal article" date="2019" name="Int. J. Syst. Evol. Microbiol.">
        <title>The Global Catalogue of Microorganisms (GCM) 10K type strain sequencing project: providing services to taxonomists for standard genome sequencing and annotation.</title>
        <authorList>
            <consortium name="The Broad Institute Genomics Platform"/>
            <consortium name="The Broad Institute Genome Sequencing Center for Infectious Disease"/>
            <person name="Wu L."/>
            <person name="Ma J."/>
        </authorList>
    </citation>
    <scope>NUCLEOTIDE SEQUENCE [LARGE SCALE GENOMIC DNA]</scope>
    <source>
        <strain evidence="2 3">JCM 12149</strain>
    </source>
</reference>
<evidence type="ECO:0000313" key="3">
    <source>
        <dbReference type="Proteomes" id="UP001501459"/>
    </source>
</evidence>
<dbReference type="SUPFAM" id="SSF110997">
    <property type="entry name" value="Sporulation related repeat"/>
    <property type="match status" value="1"/>
</dbReference>
<accession>A0ABN0Z1I8</accession>
<proteinExistence type="predicted"/>
<keyword evidence="3" id="KW-1185">Reference proteome</keyword>
<dbReference type="RefSeq" id="WP_343750513.1">
    <property type="nucleotide sequence ID" value="NZ_BAAADM010000002.1"/>
</dbReference>
<sequence length="77" mass="8556">MGTYKIVAGTTDKKGNAQHQYNVITKNNMDADIQVYQTDTGELYCVEVGPYSERKQLLQNLDKIKGLGITNAFITNA</sequence>
<feature type="domain" description="SPOR" evidence="1">
    <location>
        <begin position="1"/>
        <end position="77"/>
    </location>
</feature>
<dbReference type="PROSITE" id="PS51724">
    <property type="entry name" value="SPOR"/>
    <property type="match status" value="1"/>
</dbReference>
<name>A0ABN0Z1I8_9BACI</name>
<dbReference type="InterPro" id="IPR036680">
    <property type="entry name" value="SPOR-like_sf"/>
</dbReference>
<dbReference type="Pfam" id="PF05036">
    <property type="entry name" value="SPOR"/>
    <property type="match status" value="1"/>
</dbReference>
<organism evidence="2 3">
    <name type="scientific">Lentibacillus halophilus</name>
    <dbReference type="NCBI Taxonomy" id="295065"/>
    <lineage>
        <taxon>Bacteria</taxon>
        <taxon>Bacillati</taxon>
        <taxon>Bacillota</taxon>
        <taxon>Bacilli</taxon>
        <taxon>Bacillales</taxon>
        <taxon>Bacillaceae</taxon>
        <taxon>Lentibacillus</taxon>
    </lineage>
</organism>
<dbReference type="Proteomes" id="UP001501459">
    <property type="component" value="Unassembled WGS sequence"/>
</dbReference>
<dbReference type="InterPro" id="IPR007730">
    <property type="entry name" value="SPOR-like_dom"/>
</dbReference>
<comment type="caution">
    <text evidence="2">The sequence shown here is derived from an EMBL/GenBank/DDBJ whole genome shotgun (WGS) entry which is preliminary data.</text>
</comment>
<evidence type="ECO:0000259" key="1">
    <source>
        <dbReference type="PROSITE" id="PS51724"/>
    </source>
</evidence>
<protein>
    <recommendedName>
        <fullName evidence="1">SPOR domain-containing protein</fullName>
    </recommendedName>
</protein>
<evidence type="ECO:0000313" key="2">
    <source>
        <dbReference type="EMBL" id="GAA0428818.1"/>
    </source>
</evidence>
<dbReference type="EMBL" id="BAAADM010000002">
    <property type="protein sequence ID" value="GAA0428818.1"/>
    <property type="molecule type" value="Genomic_DNA"/>
</dbReference>
<dbReference type="Gene3D" id="3.30.70.1070">
    <property type="entry name" value="Sporulation related repeat"/>
    <property type="match status" value="1"/>
</dbReference>